<name>X1DG01_9ZZZZ</name>
<proteinExistence type="predicted"/>
<reference evidence="1" key="1">
    <citation type="journal article" date="2014" name="Front. Microbiol.">
        <title>High frequency of phylogenetically diverse reductive dehalogenase-homologous genes in deep subseafloor sedimentary metagenomes.</title>
        <authorList>
            <person name="Kawai M."/>
            <person name="Futagami T."/>
            <person name="Toyoda A."/>
            <person name="Takaki Y."/>
            <person name="Nishi S."/>
            <person name="Hori S."/>
            <person name="Arai W."/>
            <person name="Tsubouchi T."/>
            <person name="Morono Y."/>
            <person name="Uchiyama I."/>
            <person name="Ito T."/>
            <person name="Fujiyama A."/>
            <person name="Inagaki F."/>
            <person name="Takami H."/>
        </authorList>
    </citation>
    <scope>NUCLEOTIDE SEQUENCE</scope>
    <source>
        <strain evidence="1">Expedition CK06-06</strain>
    </source>
</reference>
<accession>X1DG01</accession>
<organism evidence="1">
    <name type="scientific">marine sediment metagenome</name>
    <dbReference type="NCBI Taxonomy" id="412755"/>
    <lineage>
        <taxon>unclassified sequences</taxon>
        <taxon>metagenomes</taxon>
        <taxon>ecological metagenomes</taxon>
    </lineage>
</organism>
<gene>
    <name evidence="1" type="ORF">S01H4_59274</name>
</gene>
<comment type="caution">
    <text evidence="1">The sequence shown here is derived from an EMBL/GenBank/DDBJ whole genome shotgun (WGS) entry which is preliminary data.</text>
</comment>
<sequence length="44" mass="5164">TVYGWATRGRANYAGQMIKLKTTKRLGLYYTTHQWILDFIKEIG</sequence>
<dbReference type="EMBL" id="BART01034738">
    <property type="protein sequence ID" value="GAH07240.1"/>
    <property type="molecule type" value="Genomic_DNA"/>
</dbReference>
<protein>
    <submittedName>
        <fullName evidence="1">Uncharacterized protein</fullName>
    </submittedName>
</protein>
<dbReference type="AlphaFoldDB" id="X1DG01"/>
<feature type="non-terminal residue" evidence="1">
    <location>
        <position position="1"/>
    </location>
</feature>
<evidence type="ECO:0000313" key="1">
    <source>
        <dbReference type="EMBL" id="GAH07240.1"/>
    </source>
</evidence>